<dbReference type="Proteomes" id="UP000796761">
    <property type="component" value="Unassembled WGS sequence"/>
</dbReference>
<evidence type="ECO:0000256" key="1">
    <source>
        <dbReference type="SAM" id="MobiDB-lite"/>
    </source>
</evidence>
<dbReference type="AlphaFoldDB" id="A0A8K1LE83"/>
<name>A0A8K1LE83_9PASS</name>
<sequence>MLSSLLLALAGPLKTRRSKPTGGSWNDSDVPAGQGQDVPAGQGQYGARVAETLMAVQKKRWQQDRAGPAPAGQGESLYVENNHLKISSFEVKEYVDNLELIILSTILLHYLYWKLTLGPPPWSEKTCSVTSASESNSLTDQQKMSGRMGQGDAVREIMVRRLLRHLKDSGVWGGGGYAEMASLEGILEGTVSPKTEDMKLLEPEEATEMLPGLEPLCSGARLGELGVFTCTREGFRETSEPLTGPKGAPGELERDLGQGTGNGFPLPEGRVRWDVGKEYPGFEGEEALVQISQRSCGCPWISGSVPGQVGWGLEQPGIVEGVPAHGRGWNGTIFKVLSNPNETVLGFCDRQQPCVTGPCTPPGTNITGRSDDPALV</sequence>
<accession>A0A8K1LE83</accession>
<dbReference type="OrthoDB" id="9221901at2759"/>
<evidence type="ECO:0000313" key="3">
    <source>
        <dbReference type="Proteomes" id="UP000796761"/>
    </source>
</evidence>
<proteinExistence type="predicted"/>
<comment type="caution">
    <text evidence="2">The sequence shown here is derived from an EMBL/GenBank/DDBJ whole genome shotgun (WGS) entry which is preliminary data.</text>
</comment>
<organism evidence="2 3">
    <name type="scientific">Zosterops borbonicus</name>
    <dbReference type="NCBI Taxonomy" id="364589"/>
    <lineage>
        <taxon>Eukaryota</taxon>
        <taxon>Metazoa</taxon>
        <taxon>Chordata</taxon>
        <taxon>Craniata</taxon>
        <taxon>Vertebrata</taxon>
        <taxon>Euteleostomi</taxon>
        <taxon>Archelosauria</taxon>
        <taxon>Archosauria</taxon>
        <taxon>Dinosauria</taxon>
        <taxon>Saurischia</taxon>
        <taxon>Theropoda</taxon>
        <taxon>Coelurosauria</taxon>
        <taxon>Aves</taxon>
        <taxon>Neognathae</taxon>
        <taxon>Neoaves</taxon>
        <taxon>Telluraves</taxon>
        <taxon>Australaves</taxon>
        <taxon>Passeriformes</taxon>
        <taxon>Sylvioidea</taxon>
        <taxon>Zosteropidae</taxon>
        <taxon>Zosterops</taxon>
    </lineage>
</organism>
<evidence type="ECO:0000313" key="2">
    <source>
        <dbReference type="EMBL" id="TRZ10592.1"/>
    </source>
</evidence>
<feature type="region of interest" description="Disordered" evidence="1">
    <location>
        <begin position="14"/>
        <end position="42"/>
    </location>
</feature>
<dbReference type="EMBL" id="SWJQ01000836">
    <property type="protein sequence ID" value="TRZ10592.1"/>
    <property type="molecule type" value="Genomic_DNA"/>
</dbReference>
<feature type="region of interest" description="Disordered" evidence="1">
    <location>
        <begin position="236"/>
        <end position="269"/>
    </location>
</feature>
<reference evidence="2" key="1">
    <citation type="submission" date="2019-04" db="EMBL/GenBank/DDBJ databases">
        <title>Genome assembly of Zosterops borbonicus 15179.</title>
        <authorList>
            <person name="Leroy T."/>
            <person name="Anselmetti Y."/>
            <person name="Tilak M.-K."/>
            <person name="Nabholz B."/>
        </authorList>
    </citation>
    <scope>NUCLEOTIDE SEQUENCE</scope>
    <source>
        <strain evidence="2">HGM_15179</strain>
        <tissue evidence="2">Muscle</tissue>
    </source>
</reference>
<gene>
    <name evidence="2" type="ORF">HGM15179_016516</name>
</gene>
<protein>
    <submittedName>
        <fullName evidence="2">Uncharacterized protein</fullName>
    </submittedName>
</protein>
<keyword evidence="3" id="KW-1185">Reference proteome</keyword>